<dbReference type="PANTHER" id="PTHR21310:SF58">
    <property type="entry name" value="AMINOGLYCOSIDE PHOSPHOTRANSFERASE DOMAIN-CONTAINING PROTEIN"/>
    <property type="match status" value="1"/>
</dbReference>
<feature type="domain" description="Aminoglycoside phosphotransferase" evidence="1">
    <location>
        <begin position="33"/>
        <end position="221"/>
    </location>
</feature>
<dbReference type="InterPro" id="IPR051678">
    <property type="entry name" value="AGP_Transferase"/>
</dbReference>
<reference evidence="3" key="2">
    <citation type="journal article" date="2013" name="PLoS Genet.">
        <title>Comparative genome structure, secondary metabolite, and effector coding capacity across Cochliobolus pathogens.</title>
        <authorList>
            <person name="Condon B.J."/>
            <person name="Leng Y."/>
            <person name="Wu D."/>
            <person name="Bushley K.E."/>
            <person name="Ohm R.A."/>
            <person name="Otillar R."/>
            <person name="Martin J."/>
            <person name="Schackwitz W."/>
            <person name="Grimwood J."/>
            <person name="MohdZainudin N."/>
            <person name="Xue C."/>
            <person name="Wang R."/>
            <person name="Manning V.A."/>
            <person name="Dhillon B."/>
            <person name="Tu Z.J."/>
            <person name="Steffenson B.J."/>
            <person name="Salamov A."/>
            <person name="Sun H."/>
            <person name="Lowry S."/>
            <person name="LaButti K."/>
            <person name="Han J."/>
            <person name="Copeland A."/>
            <person name="Lindquist E."/>
            <person name="Barry K."/>
            <person name="Schmutz J."/>
            <person name="Baker S.E."/>
            <person name="Ciuffetti L.M."/>
            <person name="Grigoriev I.V."/>
            <person name="Zhong S."/>
            <person name="Turgeon B.G."/>
        </authorList>
    </citation>
    <scope>NUCLEOTIDE SEQUENCE [LARGE SCALE GENOMIC DNA]</scope>
    <source>
        <strain evidence="3">ND90Pr / ATCC 201652</strain>
    </source>
</reference>
<dbReference type="EMBL" id="KB445640">
    <property type="protein sequence ID" value="EMD66430.1"/>
    <property type="molecule type" value="Genomic_DNA"/>
</dbReference>
<dbReference type="AlphaFoldDB" id="M2SVV4"/>
<reference evidence="2 3" key="1">
    <citation type="journal article" date="2012" name="PLoS Pathog.">
        <title>Diverse lifestyles and strategies of plant pathogenesis encoded in the genomes of eighteen Dothideomycetes fungi.</title>
        <authorList>
            <person name="Ohm R.A."/>
            <person name="Feau N."/>
            <person name="Henrissat B."/>
            <person name="Schoch C.L."/>
            <person name="Horwitz B.A."/>
            <person name="Barry K.W."/>
            <person name="Condon B.J."/>
            <person name="Copeland A.C."/>
            <person name="Dhillon B."/>
            <person name="Glaser F."/>
            <person name="Hesse C.N."/>
            <person name="Kosti I."/>
            <person name="LaButti K."/>
            <person name="Lindquist E.A."/>
            <person name="Lucas S."/>
            <person name="Salamov A.A."/>
            <person name="Bradshaw R.E."/>
            <person name="Ciuffetti L."/>
            <person name="Hamelin R.C."/>
            <person name="Kema G.H.J."/>
            <person name="Lawrence C."/>
            <person name="Scott J.A."/>
            <person name="Spatafora J.W."/>
            <person name="Turgeon B.G."/>
            <person name="de Wit P.J.G.M."/>
            <person name="Zhong S."/>
            <person name="Goodwin S.B."/>
            <person name="Grigoriev I.V."/>
        </authorList>
    </citation>
    <scope>NUCLEOTIDE SEQUENCE [LARGE SCALE GENOMIC DNA]</scope>
    <source>
        <strain evidence="3">ND90Pr / ATCC 201652</strain>
    </source>
</reference>
<proteinExistence type="predicted"/>
<evidence type="ECO:0000259" key="1">
    <source>
        <dbReference type="Pfam" id="PF01636"/>
    </source>
</evidence>
<dbReference type="PANTHER" id="PTHR21310">
    <property type="entry name" value="AMINOGLYCOSIDE PHOSPHOTRANSFERASE-RELATED-RELATED"/>
    <property type="match status" value="1"/>
</dbReference>
<dbReference type="RefSeq" id="XP_007697540.1">
    <property type="nucleotide sequence ID" value="XM_007699350.1"/>
</dbReference>
<accession>M2SVV4</accession>
<dbReference type="Gene3D" id="3.90.1200.10">
    <property type="match status" value="1"/>
</dbReference>
<organism evidence="2 3">
    <name type="scientific">Cochliobolus sativus (strain ND90Pr / ATCC 201652)</name>
    <name type="common">Common root rot and spot blotch fungus</name>
    <name type="synonym">Bipolaris sorokiniana</name>
    <dbReference type="NCBI Taxonomy" id="665912"/>
    <lineage>
        <taxon>Eukaryota</taxon>
        <taxon>Fungi</taxon>
        <taxon>Dikarya</taxon>
        <taxon>Ascomycota</taxon>
        <taxon>Pezizomycotina</taxon>
        <taxon>Dothideomycetes</taxon>
        <taxon>Pleosporomycetidae</taxon>
        <taxon>Pleosporales</taxon>
        <taxon>Pleosporineae</taxon>
        <taxon>Pleosporaceae</taxon>
        <taxon>Bipolaris</taxon>
    </lineage>
</organism>
<dbReference type="GeneID" id="19137964"/>
<protein>
    <recommendedName>
        <fullName evidence="1">Aminoglycoside phosphotransferase domain-containing protein</fullName>
    </recommendedName>
</protein>
<dbReference type="OMA" id="WEYTMTW"/>
<dbReference type="KEGG" id="bsc:COCSADRAFT_34954"/>
<dbReference type="OrthoDB" id="2906425at2759"/>
<evidence type="ECO:0000313" key="3">
    <source>
        <dbReference type="Proteomes" id="UP000016934"/>
    </source>
</evidence>
<dbReference type="InterPro" id="IPR002575">
    <property type="entry name" value="Aminoglycoside_PTrfase"/>
</dbReference>
<gene>
    <name evidence="2" type="ORF">COCSADRAFT_34954</name>
</gene>
<dbReference type="InterPro" id="IPR011009">
    <property type="entry name" value="Kinase-like_dom_sf"/>
</dbReference>
<dbReference type="SUPFAM" id="SSF56112">
    <property type="entry name" value="Protein kinase-like (PK-like)"/>
    <property type="match status" value="1"/>
</dbReference>
<name>M2SVV4_COCSN</name>
<keyword evidence="3" id="KW-1185">Reference proteome</keyword>
<dbReference type="eggNOG" id="ENOG502S7HW">
    <property type="taxonomic scope" value="Eukaryota"/>
</dbReference>
<dbReference type="HOGENOM" id="CLU_021768_3_2_1"/>
<evidence type="ECO:0000313" key="2">
    <source>
        <dbReference type="EMBL" id="EMD66430.1"/>
    </source>
</evidence>
<dbReference type="Pfam" id="PF01636">
    <property type="entry name" value="APH"/>
    <property type="match status" value="1"/>
</dbReference>
<dbReference type="Proteomes" id="UP000016934">
    <property type="component" value="Unassembled WGS sequence"/>
</dbReference>
<sequence length="251" mass="28637">MSSILPAFSGPVTQPLAKRAQKSDGSIFIKHGTRHEIQREVDAIFFIQRNTSIPVPTVIESHIQESDSWFSMVLIPGLPLTDTWTRMSEEAQATTQRDLTKYLSELRAIQAPETTFIGSCLGGPAYDHRLNNGLPCGPFTSVSEFHNFLVTPVKRCPRPELAVSYRQQLADNYKVMFTHADLCGDHILVEPSTGKITGIIDWEMAGWWPEYWEYTKSLFGNRYMQWWKVLVGEVLDHFLAELQIECILQQF</sequence>
<dbReference type="CDD" id="cd05120">
    <property type="entry name" value="APH_ChoK_like"/>
    <property type="match status" value="1"/>
</dbReference>